<name>A0A3Q3XBA9_MOLML</name>
<reference evidence="2" key="1">
    <citation type="submission" date="2025-08" db="UniProtKB">
        <authorList>
            <consortium name="Ensembl"/>
        </authorList>
    </citation>
    <scope>IDENTIFICATION</scope>
</reference>
<accession>A0A3Q3XBA9</accession>
<evidence type="ECO:0000313" key="2">
    <source>
        <dbReference type="Ensembl" id="ENSMMOP00000019636.1"/>
    </source>
</evidence>
<evidence type="ECO:0000313" key="3">
    <source>
        <dbReference type="Proteomes" id="UP000261620"/>
    </source>
</evidence>
<keyword evidence="3" id="KW-1185">Reference proteome</keyword>
<evidence type="ECO:0000256" key="1">
    <source>
        <dbReference type="SAM" id="MobiDB-lite"/>
    </source>
</evidence>
<dbReference type="Ensembl" id="ENSMMOT00000019966.1">
    <property type="protein sequence ID" value="ENSMMOP00000019636.1"/>
    <property type="gene ID" value="ENSMMOG00000014902.1"/>
</dbReference>
<feature type="compositionally biased region" description="Pro residues" evidence="1">
    <location>
        <begin position="59"/>
        <end position="68"/>
    </location>
</feature>
<sequence>MNLSHPHPLIVSPRNRQNLFPPLLLLQRPSRLRNHTYCPYSPRTFLPKPSRRPRQFHPRQPPGHPTSH</sequence>
<dbReference type="AlphaFoldDB" id="A0A3Q3XBA9"/>
<organism evidence="2 3">
    <name type="scientific">Mola mola</name>
    <name type="common">Ocean sunfish</name>
    <name type="synonym">Tetraodon mola</name>
    <dbReference type="NCBI Taxonomy" id="94237"/>
    <lineage>
        <taxon>Eukaryota</taxon>
        <taxon>Metazoa</taxon>
        <taxon>Chordata</taxon>
        <taxon>Craniata</taxon>
        <taxon>Vertebrata</taxon>
        <taxon>Euteleostomi</taxon>
        <taxon>Actinopterygii</taxon>
        <taxon>Neopterygii</taxon>
        <taxon>Teleostei</taxon>
        <taxon>Neoteleostei</taxon>
        <taxon>Acanthomorphata</taxon>
        <taxon>Eupercaria</taxon>
        <taxon>Tetraodontiformes</taxon>
        <taxon>Molidae</taxon>
        <taxon>Mola</taxon>
    </lineage>
</organism>
<protein>
    <submittedName>
        <fullName evidence="2">Uncharacterized protein</fullName>
    </submittedName>
</protein>
<feature type="region of interest" description="Disordered" evidence="1">
    <location>
        <begin position="37"/>
        <end position="68"/>
    </location>
</feature>
<proteinExistence type="predicted"/>
<dbReference type="Proteomes" id="UP000261620">
    <property type="component" value="Unplaced"/>
</dbReference>
<reference evidence="2" key="2">
    <citation type="submission" date="2025-09" db="UniProtKB">
        <authorList>
            <consortium name="Ensembl"/>
        </authorList>
    </citation>
    <scope>IDENTIFICATION</scope>
</reference>